<evidence type="ECO:0000256" key="1">
    <source>
        <dbReference type="SAM" id="Phobius"/>
    </source>
</evidence>
<keyword evidence="1" id="KW-1133">Transmembrane helix</keyword>
<dbReference type="KEGG" id="pais:PFX98_17415"/>
<evidence type="ECO:0000313" key="2">
    <source>
        <dbReference type="EMBL" id="WIT10680.1"/>
    </source>
</evidence>
<dbReference type="Proteomes" id="UP001177769">
    <property type="component" value="Chromosome"/>
</dbReference>
<feature type="transmembrane region" description="Helical" evidence="1">
    <location>
        <begin position="88"/>
        <end position="110"/>
    </location>
</feature>
<organism evidence="2 3">
    <name type="scientific">Paucibacter sediminis</name>
    <dbReference type="NCBI Taxonomy" id="3019553"/>
    <lineage>
        <taxon>Bacteria</taxon>
        <taxon>Pseudomonadati</taxon>
        <taxon>Pseudomonadota</taxon>
        <taxon>Betaproteobacteria</taxon>
        <taxon>Burkholderiales</taxon>
        <taxon>Sphaerotilaceae</taxon>
        <taxon>Roseateles</taxon>
    </lineage>
</organism>
<keyword evidence="1" id="KW-0812">Transmembrane</keyword>
<reference evidence="2" key="1">
    <citation type="submission" date="2023-01" db="EMBL/GenBank/DDBJ databases">
        <title>Whole genome sequence of Paucibacter sp. S2-9 isolated from pond sediment.</title>
        <authorList>
            <person name="Jung J.Y."/>
        </authorList>
    </citation>
    <scope>NUCLEOTIDE SEQUENCE</scope>
    <source>
        <strain evidence="2">S2-9</strain>
    </source>
</reference>
<dbReference type="AlphaFoldDB" id="A0AA95N8R6"/>
<keyword evidence="1" id="KW-0472">Membrane</keyword>
<name>A0AA95N8R6_9BURK</name>
<feature type="transmembrane region" description="Helical" evidence="1">
    <location>
        <begin position="64"/>
        <end position="82"/>
    </location>
</feature>
<dbReference type="RefSeq" id="WP_285231754.1">
    <property type="nucleotide sequence ID" value="NZ_CP116346.1"/>
</dbReference>
<accession>A0AA95N8R6</accession>
<dbReference type="EMBL" id="CP116346">
    <property type="protein sequence ID" value="WIT10680.1"/>
    <property type="molecule type" value="Genomic_DNA"/>
</dbReference>
<protein>
    <submittedName>
        <fullName evidence="2">DUF1269 domain-containing protein</fullName>
    </submittedName>
</protein>
<proteinExistence type="predicted"/>
<evidence type="ECO:0000313" key="3">
    <source>
        <dbReference type="Proteomes" id="UP001177769"/>
    </source>
</evidence>
<keyword evidence="3" id="KW-1185">Reference proteome</keyword>
<gene>
    <name evidence="2" type="ORF">PFX98_17415</name>
</gene>
<sequence length="168" mass="17938">MRKRIYWLLPNLESATRTMNELLLARIAEQHIHFVASEGVDMTGLHAANVLQTSDLVQAAQTGLLLGAGLGAAAGVAVAYNLGAHTPAGVVIAMAGLGAVLGTWSSSMIGSSTPSRRLTRFQPALNQGQYLLMVDVPRTRVTEIEELLARTRPEAHFEGLEPNVPAFP</sequence>